<dbReference type="PANTHER" id="PTHR11567">
    <property type="entry name" value="ACID PHOSPHATASE-RELATED"/>
    <property type="match status" value="1"/>
</dbReference>
<dbReference type="SUPFAM" id="SSF53254">
    <property type="entry name" value="Phosphoglycerate mutase-like"/>
    <property type="match status" value="1"/>
</dbReference>
<evidence type="ECO:0000256" key="5">
    <source>
        <dbReference type="ARBA" id="ARBA00022801"/>
    </source>
</evidence>
<reference evidence="8 9" key="2">
    <citation type="submission" date="2018-11" db="EMBL/GenBank/DDBJ databases">
        <authorList>
            <consortium name="Pathogen Informatics"/>
        </authorList>
    </citation>
    <scope>NUCLEOTIDE SEQUENCE [LARGE SCALE GENOMIC DNA]</scope>
</reference>
<keyword evidence="7" id="KW-0325">Glycoprotein</keyword>
<keyword evidence="4" id="KW-0732">Signal</keyword>
<dbReference type="WBParaSite" id="ASIM_0000394501-mRNA-1">
    <property type="protein sequence ID" value="ASIM_0000394501-mRNA-1"/>
    <property type="gene ID" value="ASIM_0000394501"/>
</dbReference>
<comment type="catalytic activity">
    <reaction evidence="1">
        <text>a phosphate monoester + H2O = an alcohol + phosphate</text>
        <dbReference type="Rhea" id="RHEA:15017"/>
        <dbReference type="ChEBI" id="CHEBI:15377"/>
        <dbReference type="ChEBI" id="CHEBI:30879"/>
        <dbReference type="ChEBI" id="CHEBI:43474"/>
        <dbReference type="ChEBI" id="CHEBI:67140"/>
        <dbReference type="EC" id="3.1.3.2"/>
    </reaction>
</comment>
<keyword evidence="9" id="KW-1185">Reference proteome</keyword>
<evidence type="ECO:0000313" key="10">
    <source>
        <dbReference type="WBParaSite" id="ASIM_0000394501-mRNA-1"/>
    </source>
</evidence>
<evidence type="ECO:0000256" key="4">
    <source>
        <dbReference type="ARBA" id="ARBA00022729"/>
    </source>
</evidence>
<evidence type="ECO:0000256" key="6">
    <source>
        <dbReference type="ARBA" id="ARBA00023157"/>
    </source>
</evidence>
<evidence type="ECO:0000256" key="3">
    <source>
        <dbReference type="ARBA" id="ARBA00012646"/>
    </source>
</evidence>
<dbReference type="InterPro" id="IPR029033">
    <property type="entry name" value="His_PPase_superfam"/>
</dbReference>
<evidence type="ECO:0000313" key="8">
    <source>
        <dbReference type="EMBL" id="VDK22325.1"/>
    </source>
</evidence>
<comment type="similarity">
    <text evidence="2">Belongs to the histidine acid phosphatase family.</text>
</comment>
<dbReference type="InterPro" id="IPR000560">
    <property type="entry name" value="His_Pase_clade-2"/>
</dbReference>
<dbReference type="Pfam" id="PF00328">
    <property type="entry name" value="His_Phos_2"/>
    <property type="match status" value="1"/>
</dbReference>
<dbReference type="GO" id="GO:0003993">
    <property type="term" value="F:acid phosphatase activity"/>
    <property type="evidence" value="ECO:0007669"/>
    <property type="project" value="UniProtKB-EC"/>
</dbReference>
<evidence type="ECO:0000256" key="7">
    <source>
        <dbReference type="ARBA" id="ARBA00023180"/>
    </source>
</evidence>
<name>A0A0M3J8N9_ANISI</name>
<sequence>MRQLDNQSIIDGIDVSIEIPRLDGGPLLWDIIHRMEHKVLCSDPLHTEHSVCRWMKHLKYFAYSAHDNTLQSLLATFDARKRLYPSGGIPQFAAAMAIELWRTPSNDFTVKVHGIVFL</sequence>
<organism evidence="10">
    <name type="scientific">Anisakis simplex</name>
    <name type="common">Herring worm</name>
    <dbReference type="NCBI Taxonomy" id="6269"/>
    <lineage>
        <taxon>Eukaryota</taxon>
        <taxon>Metazoa</taxon>
        <taxon>Ecdysozoa</taxon>
        <taxon>Nematoda</taxon>
        <taxon>Chromadorea</taxon>
        <taxon>Rhabditida</taxon>
        <taxon>Spirurina</taxon>
        <taxon>Ascaridomorpha</taxon>
        <taxon>Ascaridoidea</taxon>
        <taxon>Anisakidae</taxon>
        <taxon>Anisakis</taxon>
        <taxon>Anisakis simplex complex</taxon>
    </lineage>
</organism>
<dbReference type="EMBL" id="UYRR01006093">
    <property type="protein sequence ID" value="VDK22325.1"/>
    <property type="molecule type" value="Genomic_DNA"/>
</dbReference>
<accession>A0A0M3J8N9</accession>
<dbReference type="CDD" id="cd07061">
    <property type="entry name" value="HP_HAP_like"/>
    <property type="match status" value="1"/>
</dbReference>
<gene>
    <name evidence="8" type="ORF">ASIM_LOCUS3771</name>
</gene>
<dbReference type="InterPro" id="IPR050645">
    <property type="entry name" value="Histidine_acid_phosphatase"/>
</dbReference>
<evidence type="ECO:0000256" key="1">
    <source>
        <dbReference type="ARBA" id="ARBA00000032"/>
    </source>
</evidence>
<proteinExistence type="inferred from homology"/>
<keyword evidence="5" id="KW-0378">Hydrolase</keyword>
<dbReference type="PANTHER" id="PTHR11567:SF211">
    <property type="entry name" value="PROSTATIC ACID PHOSPHATASE"/>
    <property type="match status" value="1"/>
</dbReference>
<reference evidence="10" key="1">
    <citation type="submission" date="2017-02" db="UniProtKB">
        <authorList>
            <consortium name="WormBaseParasite"/>
        </authorList>
    </citation>
    <scope>IDENTIFICATION</scope>
</reference>
<keyword evidence="6" id="KW-1015">Disulfide bond</keyword>
<dbReference type="EC" id="3.1.3.2" evidence="3"/>
<dbReference type="OrthoDB" id="258392at2759"/>
<dbReference type="AlphaFoldDB" id="A0A0M3J8N9"/>
<evidence type="ECO:0000313" key="9">
    <source>
        <dbReference type="Proteomes" id="UP000267096"/>
    </source>
</evidence>
<evidence type="ECO:0000256" key="2">
    <source>
        <dbReference type="ARBA" id="ARBA00005375"/>
    </source>
</evidence>
<dbReference type="Proteomes" id="UP000267096">
    <property type="component" value="Unassembled WGS sequence"/>
</dbReference>
<dbReference type="Gene3D" id="3.40.50.1240">
    <property type="entry name" value="Phosphoglycerate mutase-like"/>
    <property type="match status" value="1"/>
</dbReference>
<protein>
    <recommendedName>
        <fullName evidence="3">acid phosphatase</fullName>
        <ecNumber evidence="3">3.1.3.2</ecNumber>
    </recommendedName>
</protein>